<accession>A0A397VXB3</accession>
<proteinExistence type="predicted"/>
<sequence>MEWFLRIYMERTVSTYWALGKRRSAGKGKTSVNNTNASSSEVCLEKSALVLNDSKKGIEEKSCTADSLWQVAVKSYIYSILGWVLDRFDKALRFICKLVRQLAIRVYMDLAELIVSYRDPITLASTVILKASVELFVGELFVGELYCQ</sequence>
<comment type="caution">
    <text evidence="1">The sequence shown here is derived from an EMBL/GenBank/DDBJ whole genome shotgun (WGS) entry which is preliminary data.</text>
</comment>
<dbReference type="EMBL" id="QKWP01000109">
    <property type="protein sequence ID" value="RIB27164.1"/>
    <property type="molecule type" value="Genomic_DNA"/>
</dbReference>
<dbReference type="Proteomes" id="UP000266673">
    <property type="component" value="Unassembled WGS sequence"/>
</dbReference>
<reference evidence="1 2" key="1">
    <citation type="submission" date="2018-06" db="EMBL/GenBank/DDBJ databases">
        <title>Comparative genomics reveals the genomic features of Rhizophagus irregularis, R. cerebriforme, R. diaphanum and Gigaspora rosea, and their symbiotic lifestyle signature.</title>
        <authorList>
            <person name="Morin E."/>
            <person name="San Clemente H."/>
            <person name="Chen E.C.H."/>
            <person name="De La Providencia I."/>
            <person name="Hainaut M."/>
            <person name="Kuo A."/>
            <person name="Kohler A."/>
            <person name="Murat C."/>
            <person name="Tang N."/>
            <person name="Roy S."/>
            <person name="Loubradou J."/>
            <person name="Henrissat B."/>
            <person name="Grigoriev I.V."/>
            <person name="Corradi N."/>
            <person name="Roux C."/>
            <person name="Martin F.M."/>
        </authorList>
    </citation>
    <scope>NUCLEOTIDE SEQUENCE [LARGE SCALE GENOMIC DNA]</scope>
    <source>
        <strain evidence="1 2">DAOM 194757</strain>
    </source>
</reference>
<name>A0A397VXB3_9GLOM</name>
<evidence type="ECO:0000313" key="2">
    <source>
        <dbReference type="Proteomes" id="UP000266673"/>
    </source>
</evidence>
<dbReference type="AlphaFoldDB" id="A0A397VXB3"/>
<gene>
    <name evidence="1" type="ORF">C2G38_2161366</name>
</gene>
<evidence type="ECO:0000313" key="1">
    <source>
        <dbReference type="EMBL" id="RIB27164.1"/>
    </source>
</evidence>
<organism evidence="1 2">
    <name type="scientific">Gigaspora rosea</name>
    <dbReference type="NCBI Taxonomy" id="44941"/>
    <lineage>
        <taxon>Eukaryota</taxon>
        <taxon>Fungi</taxon>
        <taxon>Fungi incertae sedis</taxon>
        <taxon>Mucoromycota</taxon>
        <taxon>Glomeromycotina</taxon>
        <taxon>Glomeromycetes</taxon>
        <taxon>Diversisporales</taxon>
        <taxon>Gigasporaceae</taxon>
        <taxon>Gigaspora</taxon>
    </lineage>
</organism>
<keyword evidence="2" id="KW-1185">Reference proteome</keyword>
<protein>
    <submittedName>
        <fullName evidence="1">Uncharacterized protein</fullName>
    </submittedName>
</protein>